<protein>
    <recommendedName>
        <fullName evidence="3">Magnesium-dependent phosphatase 1</fullName>
    </recommendedName>
</protein>
<gene>
    <name evidence="1" type="ORF">SAY86_031197</name>
</gene>
<proteinExistence type="predicted"/>
<dbReference type="PANTHER" id="PTHR17901">
    <property type="entry name" value="MAGNESIUM-DEPENDENT PHOSPHATASE 1 MDP1"/>
    <property type="match status" value="1"/>
</dbReference>
<dbReference type="SFLD" id="SFLDG01129">
    <property type="entry name" value="C1.5:_HAD__Beta-PGM__Phosphata"/>
    <property type="match status" value="1"/>
</dbReference>
<evidence type="ECO:0000313" key="1">
    <source>
        <dbReference type="EMBL" id="KAK4790784.1"/>
    </source>
</evidence>
<dbReference type="InterPro" id="IPR036412">
    <property type="entry name" value="HAD-like_sf"/>
</dbReference>
<dbReference type="SFLD" id="SFLDS00003">
    <property type="entry name" value="Haloacid_Dehalogenase"/>
    <property type="match status" value="1"/>
</dbReference>
<dbReference type="FunFam" id="3.40.50.1000:FF:000120">
    <property type="entry name" value="Magnesium-dependent phosphatase 1"/>
    <property type="match status" value="1"/>
</dbReference>
<evidence type="ECO:0008006" key="3">
    <source>
        <dbReference type="Google" id="ProtNLM"/>
    </source>
</evidence>
<dbReference type="InterPro" id="IPR010036">
    <property type="entry name" value="MDP_1_eu_arc"/>
</dbReference>
<accession>A0AAN7LTN0</accession>
<dbReference type="InterPro" id="IPR023214">
    <property type="entry name" value="HAD_sf"/>
</dbReference>
<organism evidence="1 2">
    <name type="scientific">Trapa natans</name>
    <name type="common">Water chestnut</name>
    <dbReference type="NCBI Taxonomy" id="22666"/>
    <lineage>
        <taxon>Eukaryota</taxon>
        <taxon>Viridiplantae</taxon>
        <taxon>Streptophyta</taxon>
        <taxon>Embryophyta</taxon>
        <taxon>Tracheophyta</taxon>
        <taxon>Spermatophyta</taxon>
        <taxon>Magnoliopsida</taxon>
        <taxon>eudicotyledons</taxon>
        <taxon>Gunneridae</taxon>
        <taxon>Pentapetalae</taxon>
        <taxon>rosids</taxon>
        <taxon>malvids</taxon>
        <taxon>Myrtales</taxon>
        <taxon>Lythraceae</taxon>
        <taxon>Trapa</taxon>
    </lineage>
</organism>
<dbReference type="Gene3D" id="3.40.50.1000">
    <property type="entry name" value="HAD superfamily/HAD-like"/>
    <property type="match status" value="1"/>
</dbReference>
<evidence type="ECO:0000313" key="2">
    <source>
        <dbReference type="Proteomes" id="UP001346149"/>
    </source>
</evidence>
<dbReference type="SUPFAM" id="SSF56784">
    <property type="entry name" value="HAD-like"/>
    <property type="match status" value="1"/>
</dbReference>
<dbReference type="InterPro" id="IPR010033">
    <property type="entry name" value="HAD_SF_ppase_IIIC"/>
</dbReference>
<dbReference type="EMBL" id="JAXQNO010000009">
    <property type="protein sequence ID" value="KAK4790784.1"/>
    <property type="molecule type" value="Genomic_DNA"/>
</dbReference>
<dbReference type="SFLD" id="SFLDG01131">
    <property type="entry name" value="C1.5.2:_MDP_Like"/>
    <property type="match status" value="1"/>
</dbReference>
<dbReference type="CDD" id="cd07501">
    <property type="entry name" value="HAD_MDP-1_like"/>
    <property type="match status" value="1"/>
</dbReference>
<dbReference type="PANTHER" id="PTHR17901:SF14">
    <property type="entry name" value="MAGNESIUM-DEPENDENT PHOSPHATASE 1"/>
    <property type="match status" value="1"/>
</dbReference>
<dbReference type="Pfam" id="PF12689">
    <property type="entry name" value="Acid_PPase"/>
    <property type="match status" value="1"/>
</dbReference>
<reference evidence="1 2" key="1">
    <citation type="journal article" date="2023" name="Hortic Res">
        <title>Pangenome of water caltrop reveals structural variations and asymmetric subgenome divergence after allopolyploidization.</title>
        <authorList>
            <person name="Zhang X."/>
            <person name="Chen Y."/>
            <person name="Wang L."/>
            <person name="Yuan Y."/>
            <person name="Fang M."/>
            <person name="Shi L."/>
            <person name="Lu R."/>
            <person name="Comes H.P."/>
            <person name="Ma Y."/>
            <person name="Chen Y."/>
            <person name="Huang G."/>
            <person name="Zhou Y."/>
            <person name="Zheng Z."/>
            <person name="Qiu Y."/>
        </authorList>
    </citation>
    <scope>NUCLEOTIDE SEQUENCE [LARGE SCALE GENOMIC DNA]</scope>
    <source>
        <strain evidence="1">F231</strain>
    </source>
</reference>
<sequence>MRRDQNSVIHRRVWSSPRAIGAMGEEVKSAAAEIIGECQKLPRLIVFDLDYTLCPFYCECCYEHEMPYLYPHAMGILQTLKEKGIDVAIASRSPTPDIAMTFLDKLEIRSMFVAQEIYSSCSYKTDHFQRIHARTGVPFSSMLFFDDEDRNIEAVSKMGVTSILVHGGINLGALGQGLEEFVQKSSARSAETSYLQNGSRPLAPSNDGESSHLIFNIIPEGDTIFLGRFQKQLCVDNGVRERERGGAGGDGDSQLGLRRRFLGNYSCGYSKVRAGRIFRLKNHSKLRSVAATGELQTSQDHLSIRRNPSIPVGFSIMAVSLTRFSVWAWGAKEKEPVSNGPGPTNLATELGFGFRESDIVKFPFVKGKKIGSSSRKVKRKWQSREQRKKIDREFDIVLVPSDGDCLSGSDESDSDWSVGWLEPHGPEFPRQDEDKDDSFAVLVPCYRRESKELVEESSKQFLRAIKNLPEEFNAVCFLSDCKSVNLAEACSEFSIFCSCMLNPFGRNMDEAFNHTLKYSWELGLPGCLCLSNQLFALLSLVVG</sequence>
<dbReference type="NCBIfam" id="TIGR01681">
    <property type="entry name" value="HAD-SF-IIIC"/>
    <property type="match status" value="1"/>
</dbReference>
<dbReference type="InterPro" id="IPR035679">
    <property type="entry name" value="MDP-1_euk"/>
</dbReference>
<dbReference type="Proteomes" id="UP001346149">
    <property type="component" value="Unassembled WGS sequence"/>
</dbReference>
<name>A0AAN7LTN0_TRANT</name>
<dbReference type="AlphaFoldDB" id="A0AAN7LTN0"/>
<comment type="caution">
    <text evidence="1">The sequence shown here is derived from an EMBL/GenBank/DDBJ whole genome shotgun (WGS) entry which is preliminary data.</text>
</comment>
<dbReference type="GO" id="GO:0003993">
    <property type="term" value="F:acid phosphatase activity"/>
    <property type="evidence" value="ECO:0007669"/>
    <property type="project" value="TreeGrafter"/>
</dbReference>
<keyword evidence="2" id="KW-1185">Reference proteome</keyword>